<dbReference type="RefSeq" id="WP_013625328.1">
    <property type="nucleotide sequence ID" value="NC_015172.1"/>
</dbReference>
<dbReference type="EMBL" id="CP002547">
    <property type="protein sequence ID" value="ADY56461.1"/>
    <property type="molecule type" value="Genomic_DNA"/>
</dbReference>
<sequence>MEIGAKGKSETVVTEKVTAKTLGSGTLDVLATPIMVAIMENAATRALDLPEGQTSVGTYLEIKHLAATPVGMKVWAVAEITGIEGRKLSFKIEAYDEKEKIGEGEHERFIINAEKFLEKAYAKLS</sequence>
<dbReference type="Pfam" id="PF22636">
    <property type="entry name" value="FlK"/>
    <property type="match status" value="1"/>
</dbReference>
<name>F0T2R2_SYNGF</name>
<evidence type="ECO:0000256" key="1">
    <source>
        <dbReference type="PIRSR" id="PIRSR014972-1"/>
    </source>
</evidence>
<dbReference type="Gene3D" id="3.10.129.10">
    <property type="entry name" value="Hotdog Thioesterase"/>
    <property type="match status" value="1"/>
</dbReference>
<feature type="active site" evidence="1">
    <location>
        <position position="40"/>
    </location>
</feature>
<evidence type="ECO:0000313" key="5">
    <source>
        <dbReference type="Proteomes" id="UP000007488"/>
    </source>
</evidence>
<dbReference type="InterPro" id="IPR025540">
    <property type="entry name" value="FlK"/>
</dbReference>
<dbReference type="InterPro" id="IPR054485">
    <property type="entry name" value="FlK-like_dom"/>
</dbReference>
<feature type="active site" evidence="1">
    <location>
        <position position="64"/>
    </location>
</feature>
<dbReference type="STRING" id="645991.Sgly_2172"/>
<protein>
    <submittedName>
        <fullName evidence="4">Thioesterase superfamily</fullName>
    </submittedName>
</protein>
<dbReference type="AlphaFoldDB" id="F0T2R2"/>
<dbReference type="SUPFAM" id="SSF54637">
    <property type="entry name" value="Thioesterase/thiol ester dehydrase-isomerase"/>
    <property type="match status" value="1"/>
</dbReference>
<feature type="domain" description="Fluoroacetyl-CoA-specific thioesterase-like" evidence="3">
    <location>
        <begin position="13"/>
        <end position="114"/>
    </location>
</feature>
<dbReference type="PANTHER" id="PTHR36934:SF1">
    <property type="entry name" value="THIOESTERASE DOMAIN-CONTAINING PROTEIN"/>
    <property type="match status" value="1"/>
</dbReference>
<proteinExistence type="predicted"/>
<feature type="binding site" evidence="2">
    <location>
        <position position="108"/>
    </location>
    <ligand>
        <name>substrate</name>
    </ligand>
</feature>
<feature type="binding site" evidence="2">
    <location>
        <position position="57"/>
    </location>
    <ligand>
        <name>CoA</name>
        <dbReference type="ChEBI" id="CHEBI:57287"/>
    </ligand>
</feature>
<gene>
    <name evidence="4" type="ordered locus">Sgly_2172</name>
</gene>
<dbReference type="InterPro" id="IPR029069">
    <property type="entry name" value="HotDog_dom_sf"/>
</dbReference>
<dbReference type="KEGG" id="sgy:Sgly_2172"/>
<dbReference type="Proteomes" id="UP000007488">
    <property type="component" value="Chromosome"/>
</dbReference>
<feature type="binding site" evidence="2">
    <location>
        <position position="57"/>
    </location>
    <ligand>
        <name>substrate</name>
    </ligand>
</feature>
<dbReference type="PIRSF" id="PIRSF014972">
    <property type="entry name" value="FlK"/>
    <property type="match status" value="1"/>
</dbReference>
<dbReference type="PANTHER" id="PTHR36934">
    <property type="entry name" value="BLR0278 PROTEIN"/>
    <property type="match status" value="1"/>
</dbReference>
<accession>F0T2R2</accession>
<evidence type="ECO:0000313" key="4">
    <source>
        <dbReference type="EMBL" id="ADY56461.1"/>
    </source>
</evidence>
<reference evidence="5" key="2">
    <citation type="submission" date="2011-02" db="EMBL/GenBank/DDBJ databases">
        <title>The complete genome of Syntrophobotulus glycolicus DSM 8271.</title>
        <authorList>
            <person name="Lucas S."/>
            <person name="Copeland A."/>
            <person name="Lapidus A."/>
            <person name="Bruce D."/>
            <person name="Goodwin L."/>
            <person name="Pitluck S."/>
            <person name="Kyrpides N."/>
            <person name="Mavromatis K."/>
            <person name="Pagani I."/>
            <person name="Ivanova N."/>
            <person name="Mikhailova N."/>
            <person name="Chertkov O."/>
            <person name="Held B."/>
            <person name="Detter J.C."/>
            <person name="Tapia R."/>
            <person name="Han C."/>
            <person name="Land M."/>
            <person name="Hauser L."/>
            <person name="Markowitz V."/>
            <person name="Cheng J.-F."/>
            <person name="Hugenholtz P."/>
            <person name="Woyke T."/>
            <person name="Wu D."/>
            <person name="Spring S."/>
            <person name="Schroeder M."/>
            <person name="Brambilla E."/>
            <person name="Klenk H.-P."/>
            <person name="Eisen J.A."/>
        </authorList>
    </citation>
    <scope>NUCLEOTIDE SEQUENCE [LARGE SCALE GENOMIC DNA]</scope>
    <source>
        <strain evidence="5">DSM 8271 / FlGlyR</strain>
    </source>
</reference>
<evidence type="ECO:0000256" key="2">
    <source>
        <dbReference type="PIRSR" id="PIRSR014972-2"/>
    </source>
</evidence>
<organism evidence="4 5">
    <name type="scientific">Syntrophobotulus glycolicus (strain DSM 8271 / FlGlyR)</name>
    <dbReference type="NCBI Taxonomy" id="645991"/>
    <lineage>
        <taxon>Bacteria</taxon>
        <taxon>Bacillati</taxon>
        <taxon>Bacillota</taxon>
        <taxon>Clostridia</taxon>
        <taxon>Eubacteriales</taxon>
        <taxon>Desulfitobacteriaceae</taxon>
        <taxon>Syntrophobotulus</taxon>
    </lineage>
</organism>
<feature type="active site" evidence="1">
    <location>
        <position position="32"/>
    </location>
</feature>
<evidence type="ECO:0000259" key="3">
    <source>
        <dbReference type="Pfam" id="PF22636"/>
    </source>
</evidence>
<reference evidence="4 5" key="1">
    <citation type="journal article" date="2011" name="Stand. Genomic Sci.">
        <title>Complete genome sequence of Syntrophobotulus glycolicus type strain (FlGlyR).</title>
        <authorList>
            <person name="Han C."/>
            <person name="Mwirichia R."/>
            <person name="Chertkov O."/>
            <person name="Held B."/>
            <person name="Lapidus A."/>
            <person name="Nolan M."/>
            <person name="Lucas S."/>
            <person name="Hammon N."/>
            <person name="Deshpande S."/>
            <person name="Cheng J.F."/>
            <person name="Tapia R."/>
            <person name="Goodwin L."/>
            <person name="Pitluck S."/>
            <person name="Huntemann M."/>
            <person name="Liolios K."/>
            <person name="Ivanova N."/>
            <person name="Pagani I."/>
            <person name="Mavromatis K."/>
            <person name="Ovchinikova G."/>
            <person name="Pati A."/>
            <person name="Chen A."/>
            <person name="Palaniappan K."/>
            <person name="Land M."/>
            <person name="Hauser L."/>
            <person name="Brambilla E.M."/>
            <person name="Rohde M."/>
            <person name="Spring S."/>
            <person name="Sikorski J."/>
            <person name="Goker M."/>
            <person name="Woyke T."/>
            <person name="Bristow J."/>
            <person name="Eisen J.A."/>
            <person name="Markowitz V."/>
            <person name="Hugenholtz P."/>
            <person name="Kyrpides N.C."/>
            <person name="Klenk H.P."/>
            <person name="Detter J.C."/>
        </authorList>
    </citation>
    <scope>NUCLEOTIDE SEQUENCE [LARGE SCALE GENOMIC DNA]</scope>
    <source>
        <strain evidence="5">DSM 8271 / FlGlyR</strain>
    </source>
</reference>
<dbReference type="eggNOG" id="COG5496">
    <property type="taxonomic scope" value="Bacteria"/>
</dbReference>
<keyword evidence="5" id="KW-1185">Reference proteome</keyword>
<dbReference type="HOGENOM" id="CLU_119426_0_1_9"/>